<dbReference type="SMART" id="SM00423">
    <property type="entry name" value="PSI"/>
    <property type="match status" value="6"/>
</dbReference>
<accession>A0A8S1LEZ5</accession>
<dbReference type="EMBL" id="CAJJDM010000036">
    <property type="protein sequence ID" value="CAD8065041.1"/>
    <property type="molecule type" value="Genomic_DNA"/>
</dbReference>
<feature type="domain" description="PSI" evidence="3">
    <location>
        <begin position="552"/>
        <end position="598"/>
    </location>
</feature>
<name>A0A8S1LEZ5_PARPR</name>
<evidence type="ECO:0000313" key="4">
    <source>
        <dbReference type="EMBL" id="CAD8065041.1"/>
    </source>
</evidence>
<evidence type="ECO:0000256" key="2">
    <source>
        <dbReference type="SAM" id="SignalP"/>
    </source>
</evidence>
<feature type="domain" description="PSI" evidence="3">
    <location>
        <begin position="2080"/>
        <end position="2138"/>
    </location>
</feature>
<keyword evidence="5" id="KW-1185">Reference proteome</keyword>
<feature type="signal peptide" evidence="2">
    <location>
        <begin position="1"/>
        <end position="19"/>
    </location>
</feature>
<keyword evidence="2" id="KW-0732">Signal</keyword>
<organism evidence="4 5">
    <name type="scientific">Paramecium primaurelia</name>
    <dbReference type="NCBI Taxonomy" id="5886"/>
    <lineage>
        <taxon>Eukaryota</taxon>
        <taxon>Sar</taxon>
        <taxon>Alveolata</taxon>
        <taxon>Ciliophora</taxon>
        <taxon>Intramacronucleata</taxon>
        <taxon>Oligohymenophorea</taxon>
        <taxon>Peniculida</taxon>
        <taxon>Parameciidae</taxon>
        <taxon>Paramecium</taxon>
    </lineage>
</organism>
<feature type="domain" description="PSI" evidence="3">
    <location>
        <begin position="835"/>
        <end position="885"/>
    </location>
</feature>
<dbReference type="OMA" id="INHIYCK"/>
<feature type="domain" description="PSI" evidence="3">
    <location>
        <begin position="22"/>
        <end position="69"/>
    </location>
</feature>
<gene>
    <name evidence="4" type="ORF">PPRIM_AZ9-3.1.T0370068</name>
</gene>
<protein>
    <recommendedName>
        <fullName evidence="3">PSI domain-containing protein</fullName>
    </recommendedName>
</protein>
<dbReference type="InterPro" id="IPR016201">
    <property type="entry name" value="PSI"/>
</dbReference>
<proteinExistence type="predicted"/>
<feature type="domain" description="PSI" evidence="3">
    <location>
        <begin position="971"/>
        <end position="1017"/>
    </location>
</feature>
<evidence type="ECO:0000313" key="5">
    <source>
        <dbReference type="Proteomes" id="UP000688137"/>
    </source>
</evidence>
<feature type="chain" id="PRO_5035923652" description="PSI domain-containing protein" evidence="2">
    <location>
        <begin position="20"/>
        <end position="2605"/>
    </location>
</feature>
<evidence type="ECO:0000259" key="3">
    <source>
        <dbReference type="SMART" id="SM00423"/>
    </source>
</evidence>
<evidence type="ECO:0000256" key="1">
    <source>
        <dbReference type="ARBA" id="ARBA00023180"/>
    </source>
</evidence>
<dbReference type="Proteomes" id="UP000688137">
    <property type="component" value="Unassembled WGS sequence"/>
</dbReference>
<comment type="caution">
    <text evidence="4">The sequence shown here is derived from an EMBL/GenBank/DDBJ whole genome shotgun (WGS) entry which is preliminary data.</text>
</comment>
<reference evidence="4" key="1">
    <citation type="submission" date="2021-01" db="EMBL/GenBank/DDBJ databases">
        <authorList>
            <consortium name="Genoscope - CEA"/>
            <person name="William W."/>
        </authorList>
    </citation>
    <scope>NUCLEOTIDE SEQUENCE</scope>
</reference>
<sequence length="2605" mass="301878">MYSFQIQLVLLLLVISVQSIDYCGEYETHQTCINSDIEQCMWLISRKICQKTNDYLQGCSQTLNKKACVKQIGNAQGQPAKCRFIDKCEVIPNIKTEGCLNNLSKSGCLAIQNAEQICFWKDDKCQILYQNQWNQVQKDFDTVPYSASACFLIENYLVIHNTLLWDLISYTPNLYAEADTILKKEVGLQVNDTINFDNPNTVQMQNNYQFANGSYAWYTIRESKEIKLSNLYKSYRYREGCIALEIENDADFLNLLRLTEQVRGINHIYCKYLNRNPSITKQFVYSDGVCKVFDKVDLNNEEKIMELNLSCKSIDYYQCIYYYSNTNICRLKGIEYEYPCVNEEQEYIADCINADCTVRQCSQIFDYYIDTSTNKCSKSCSSFTIKTKEACEAIKDCKFLGEHKIFFTKICAPQNSCNQLGLQQMYCSQLVDQCGWDNTLQRCYRVTEQQFKLMKCEQAFNARSCMMIELSDQICFWDQARRICYNIVDYPILITHKALIDFEYYYIERYLKVLSNRNFCKYQQNIAAEYFSEQGKCILDKRIYANDFKQINSYSCLKVQPGYCKWDPYQQICISVAETEVRELNCLEQEFVNERICQKSKVSNPDMICIYDQEQNSCMEIKMTEFELYGCEGYGFSKELCVNKKKLGEQCQFLAGKQGCIALEIENDADFLNLLRLTEQVRGINHIYCKYLNRNPSITKQFVYSDGVCKVFDKVDLNNEEKIMELNLSCKSIDYYQCIYYYSNTNICRLKGIEYEYPCVNEEQEYIADCINADCTVRQCSQIFDYYIDTSTNKCSKSCSSFTIKTKEACEAIKDCKFLGEHKIFFTKICAPQNSCNQLGLQQMYCSQLVDQCGWDNTLQRCYRVTEQQFKLMKCEQAFNARSCMMIELSDQICFWDQARRICYNIVDYPILITHKALIDFEYYYIERYLKVLSNRNFCKYQQNIAAEYFSEQGKCILDKRIYANDFKQINSYSCLKVQPGYCKWDPYQQICISVAETEVRELNCLEQEFVNERICQKSKVSNPDMICIYDQEQNSCMEIKMTEFELYGCEGYGFSKELCVNKKKLGEQCQFLAGKCKYISESYINSIQCSSLENVNQYVCQLYTSSSKVCLYDEITHSCYTPSIYTRLSYTENLNPYGCQQVKDSFTYFNLEIKKCIKFNDDNISTLSNLQCIQNFVNEQTCLSINKDGQNCLWDTQLNQCKRYSEYFINCAEYANQSYRVCTALESDMTKQFMKDNYCTYENNICQSKSNTLIDCGESEQMNIHRCSGLTGLSLTGEYIQMCVFLKNQCKTLIDNSMDAYIVLNTILCKQANLKACTKVETNGQYCKLLDYVSPNNIIIDKKCIQIDTSTETCSTINTNISINQINPNHCSRANDSCYYDSINGCRTPVQTDLECNTQGLSYLGCILYTQNHRCGFVNNKCQYLTQQSYVSDCKYLNQFSCSYYAYNKCYWNGQLCVISTNDITEYGSDYNCSLNTSNTFIVSNGIICQTIQQQSNYELYSCDSQLNQYACGSIPNQYCQFIQNKCQFYSHTFCEDSQQTCSDNNSLNMKCVQKDGKCFNLPNNNYSCDFFDKTNYEFCLQYPNCIYVDQKCQQTNQIKVYWYCDSSSIYNCILKNKQFACTWSQGNCSEFGGSSCPSLKGFHSFQACQQFQNCTYGFTKRGLGFCYSDKNFESLTCEQLNQDLCLEDLSHLNSLLFCYWDQSCKNIKNNSITQCTDLSEFQSSYAACKQLNQEQCMYSFIDQKCKLISEYNNTTCQGVTAKQCSQIQNICYFDGSICSETGEQDQLNKYGCIKQSGTWKFVYFKCNLIINELQKSCYNLSKDACLSDLTKELSCQWKDDKCQNVLLKQNKQINSCDNLNQRACQNVILSNIICVWNETLKICDSLTITNTDCEDLNFSINTSMSACSGQTNKNCAKYYDNTKCTEINVKINNCNLYGLNQQACIQLTNIPCQWIQINDGGYCDDANLYSVNCIDQLNQQACLNVQTYGQVCKWDQLNYLCQNQEISTCESASNLNSLYACNAVVDEPCIYDPLSMLCNKIVFIPKSCSINFNKPTCELASDNCIWESNRCITSPYQNCQQYMTKSKCLESNVIYCQWLNNQCTDFNPLYTKIFCKDLPDNINSIACSSNAIDPCRFDKISSSCLPDQDLSLYQLKTISNLIFLQTPNYKSPLLSGKCEQLLTKDYCMKSRIKDMACVWKNSFCQEVTDFENIQCTEYLNLWGCINVKKDNQFCFWRDQKCLNWNATFTQMENVNKNVCIHHSINCVYEMNSCVKKDIQTILCSSEGISKITCLSIPNQKCQWLNSCIEFTQLQQRQCSDFKDVSSYVCQMIPNLSCVYNKENNSCIDFKNDVVGLGVSKLACIQNKSIPTYWNGNICQELIETIECDSQLIVNEYSCRSQVQNTKCIYDIDNYQCTSLFNIWSLKCNTLGLNSLGCVSVQQEPCIFKDNKCQIFREIQSVCMFLSQVNSKVCASIIDQYCAYDPINYKCQTQLITQDYCNIEGINKNFCIRKEICMWNQDNLDCKCKSIQEIDSCQQSDISKCRAQNKCYFDLEQYRCVKKQCYHLKEDECDQILDNKICYRSLKKGCQPAITALNQKMNLF</sequence>
<keyword evidence="1" id="KW-0325">Glycoprotein</keyword>
<feature type="domain" description="PSI" evidence="3">
    <location>
        <begin position="416"/>
        <end position="466"/>
    </location>
</feature>